<dbReference type="EMBL" id="JAYMYS010000002">
    <property type="protein sequence ID" value="KAK7406797.1"/>
    <property type="molecule type" value="Genomic_DNA"/>
</dbReference>
<accession>A0AAN9T5R2</accession>
<organism evidence="2 3">
    <name type="scientific">Psophocarpus tetragonolobus</name>
    <name type="common">Winged bean</name>
    <name type="synonym">Dolichos tetragonolobus</name>
    <dbReference type="NCBI Taxonomy" id="3891"/>
    <lineage>
        <taxon>Eukaryota</taxon>
        <taxon>Viridiplantae</taxon>
        <taxon>Streptophyta</taxon>
        <taxon>Embryophyta</taxon>
        <taxon>Tracheophyta</taxon>
        <taxon>Spermatophyta</taxon>
        <taxon>Magnoliopsida</taxon>
        <taxon>eudicotyledons</taxon>
        <taxon>Gunneridae</taxon>
        <taxon>Pentapetalae</taxon>
        <taxon>rosids</taxon>
        <taxon>fabids</taxon>
        <taxon>Fabales</taxon>
        <taxon>Fabaceae</taxon>
        <taxon>Papilionoideae</taxon>
        <taxon>50 kb inversion clade</taxon>
        <taxon>NPAAA clade</taxon>
        <taxon>indigoferoid/millettioid clade</taxon>
        <taxon>Phaseoleae</taxon>
        <taxon>Psophocarpus</taxon>
    </lineage>
</organism>
<evidence type="ECO:0000256" key="1">
    <source>
        <dbReference type="SAM" id="Phobius"/>
    </source>
</evidence>
<gene>
    <name evidence="2" type="ORF">VNO78_08430</name>
</gene>
<feature type="transmembrane region" description="Helical" evidence="1">
    <location>
        <begin position="29"/>
        <end position="54"/>
    </location>
</feature>
<protein>
    <submittedName>
        <fullName evidence="2">Uncharacterized protein</fullName>
    </submittedName>
</protein>
<dbReference type="AlphaFoldDB" id="A0AAN9T5R2"/>
<reference evidence="2 3" key="1">
    <citation type="submission" date="2024-01" db="EMBL/GenBank/DDBJ databases">
        <title>The genomes of 5 underutilized Papilionoideae crops provide insights into root nodulation and disease resistanc.</title>
        <authorList>
            <person name="Jiang F."/>
        </authorList>
    </citation>
    <scope>NUCLEOTIDE SEQUENCE [LARGE SCALE GENOMIC DNA]</scope>
    <source>
        <strain evidence="2">DUOXIRENSHENG_FW03</strain>
        <tissue evidence="2">Leaves</tissue>
    </source>
</reference>
<keyword evidence="1" id="KW-0812">Transmembrane</keyword>
<sequence>MSVCIFRFSFQLPLALQSHFFRIYFPYRLIFSFFSSHIISLPVPNLFSFGYLYLTATKQNMCVSVMGILAAFHRSILDCSGCHDLVPMNEKFYALQNMAP</sequence>
<comment type="caution">
    <text evidence="2">The sequence shown here is derived from an EMBL/GenBank/DDBJ whole genome shotgun (WGS) entry which is preliminary data.</text>
</comment>
<dbReference type="Proteomes" id="UP001386955">
    <property type="component" value="Unassembled WGS sequence"/>
</dbReference>
<evidence type="ECO:0000313" key="2">
    <source>
        <dbReference type="EMBL" id="KAK7406797.1"/>
    </source>
</evidence>
<keyword evidence="3" id="KW-1185">Reference proteome</keyword>
<name>A0AAN9T5R2_PSOTE</name>
<evidence type="ECO:0000313" key="3">
    <source>
        <dbReference type="Proteomes" id="UP001386955"/>
    </source>
</evidence>
<keyword evidence="1" id="KW-0472">Membrane</keyword>
<proteinExistence type="predicted"/>
<keyword evidence="1" id="KW-1133">Transmembrane helix</keyword>